<feature type="signal peptide" evidence="2">
    <location>
        <begin position="1"/>
        <end position="15"/>
    </location>
</feature>
<dbReference type="Pfam" id="PF11790">
    <property type="entry name" value="Glyco_hydro_cc"/>
    <property type="match status" value="1"/>
</dbReference>
<feature type="compositionally biased region" description="Low complexity" evidence="1">
    <location>
        <begin position="132"/>
        <end position="147"/>
    </location>
</feature>
<name>A0A1B9FW64_9TREE</name>
<dbReference type="InterPro" id="IPR017853">
    <property type="entry name" value="GH"/>
</dbReference>
<proteinExistence type="predicted"/>
<reference evidence="4" key="1">
    <citation type="submission" date="2013-07" db="EMBL/GenBank/DDBJ databases">
        <title>The Genome Sequence of Cryptococcus bestiolae CBS10118.</title>
        <authorList>
            <consortium name="The Broad Institute Genome Sequencing Platform"/>
            <person name="Cuomo C."/>
            <person name="Litvintseva A."/>
            <person name="Chen Y."/>
            <person name="Heitman J."/>
            <person name="Sun S."/>
            <person name="Springer D."/>
            <person name="Dromer F."/>
            <person name="Young S.K."/>
            <person name="Zeng Q."/>
            <person name="Gargeya S."/>
            <person name="Fitzgerald M."/>
            <person name="Abouelleil A."/>
            <person name="Alvarado L."/>
            <person name="Berlin A.M."/>
            <person name="Chapman S.B."/>
            <person name="Dewar J."/>
            <person name="Goldberg J."/>
            <person name="Griggs A."/>
            <person name="Gujja S."/>
            <person name="Hansen M."/>
            <person name="Howarth C."/>
            <person name="Imamovic A."/>
            <person name="Larimer J."/>
            <person name="McCowan C."/>
            <person name="Murphy C."/>
            <person name="Pearson M."/>
            <person name="Priest M."/>
            <person name="Roberts A."/>
            <person name="Saif S."/>
            <person name="Shea T."/>
            <person name="Sykes S."/>
            <person name="Wortman J."/>
            <person name="Nusbaum C."/>
            <person name="Birren B."/>
        </authorList>
    </citation>
    <scope>NUCLEOTIDE SEQUENCE [LARGE SCALE GENOMIC DNA]</scope>
    <source>
        <strain evidence="4">CBS 10118</strain>
    </source>
</reference>
<evidence type="ECO:0000256" key="2">
    <source>
        <dbReference type="SAM" id="SignalP"/>
    </source>
</evidence>
<dbReference type="InterPro" id="IPR053183">
    <property type="entry name" value="ASL1"/>
</dbReference>
<dbReference type="AlphaFoldDB" id="A0A1B9FW64"/>
<accession>A0A1B9FW64</accession>
<feature type="domain" description="Asl1-like glycosyl hydrolase catalytic" evidence="3">
    <location>
        <begin position="202"/>
        <end position="419"/>
    </location>
</feature>
<evidence type="ECO:0000259" key="3">
    <source>
        <dbReference type="Pfam" id="PF11790"/>
    </source>
</evidence>
<dbReference type="VEuPathDB" id="FungiDB:I302_07341"/>
<dbReference type="GO" id="GO:0009277">
    <property type="term" value="C:fungal-type cell wall"/>
    <property type="evidence" value="ECO:0007669"/>
    <property type="project" value="TreeGrafter"/>
</dbReference>
<dbReference type="EMBL" id="KI894024">
    <property type="protein sequence ID" value="OCF22991.1"/>
    <property type="molecule type" value="Genomic_DNA"/>
</dbReference>
<evidence type="ECO:0000313" key="4">
    <source>
        <dbReference type="EMBL" id="OCF22991.1"/>
    </source>
</evidence>
<keyword evidence="2" id="KW-0732">Signal</keyword>
<dbReference type="PANTHER" id="PTHR34154:SF3">
    <property type="entry name" value="ALKALI-SENSITIVE LINKAGE PROTEIN 1"/>
    <property type="match status" value="1"/>
</dbReference>
<protein>
    <recommendedName>
        <fullName evidence="3">Asl1-like glycosyl hydrolase catalytic domain-containing protein</fullName>
    </recommendedName>
</protein>
<dbReference type="Gene3D" id="3.20.20.80">
    <property type="entry name" value="Glycosidases"/>
    <property type="match status" value="1"/>
</dbReference>
<gene>
    <name evidence="4" type="ORF">I302_07341</name>
</gene>
<evidence type="ECO:0000256" key="1">
    <source>
        <dbReference type="SAM" id="MobiDB-lite"/>
    </source>
</evidence>
<feature type="region of interest" description="Disordered" evidence="1">
    <location>
        <begin position="91"/>
        <end position="196"/>
    </location>
</feature>
<dbReference type="SUPFAM" id="SSF51445">
    <property type="entry name" value="(Trans)glycosidases"/>
    <property type="match status" value="1"/>
</dbReference>
<sequence length="422" mass="43682">MYLLPLLPLLALTSAAPAGRKNCRAKTSSGTDAPPIAVGALVMNVQESTGNQVMIPTGTGNVTPYVDLPQTQVAGSNTGVVAAWDRGGWSGWGKPKSTSAAATAAPATAAPPASQPPVPPASQPAAPPPASQPAVSPASQPAASLPPASQPTAPPASQAVPPASQQVAPPASTTPATLPPASGGGGQAGLGLDDTSWSKLTNTPGLDWYWNWKYQPFAGMQAEYVACIWGEVMANEFIAGGSLPAGTQYVMSFNEPDMGADVGGSNISDVAAASTLHQQWTAKLPQGVKVGAPAVARGGDVKWFTPWVTACAGNCKYDFVPIHFYGVVVEDLFTYIKASAPSGKPIWVTEFDCQDFTTGEICEPAKQTDFMDRAIAWFKGEGSAYVERWAWFGAFPKDAGKAFGVLDAQGGLSEFGQHYLSL</sequence>
<dbReference type="GO" id="GO:0071966">
    <property type="term" value="P:fungal-type cell wall polysaccharide metabolic process"/>
    <property type="evidence" value="ECO:0007669"/>
    <property type="project" value="TreeGrafter"/>
</dbReference>
<feature type="compositionally biased region" description="Pro residues" evidence="1">
    <location>
        <begin position="113"/>
        <end position="131"/>
    </location>
</feature>
<dbReference type="OrthoDB" id="5959761at2759"/>
<feature type="compositionally biased region" description="Low complexity" evidence="1">
    <location>
        <begin position="97"/>
        <end position="112"/>
    </location>
</feature>
<dbReference type="PANTHER" id="PTHR34154">
    <property type="entry name" value="ALKALI-SENSITIVE LINKAGE PROTEIN 1"/>
    <property type="match status" value="1"/>
</dbReference>
<feature type="chain" id="PRO_5012588244" description="Asl1-like glycosyl hydrolase catalytic domain-containing protein" evidence="2">
    <location>
        <begin position="16"/>
        <end position="422"/>
    </location>
</feature>
<reference evidence="4" key="2">
    <citation type="submission" date="2014-01" db="EMBL/GenBank/DDBJ databases">
        <title>Evolution of pathogenesis and genome organization in the Tremellales.</title>
        <authorList>
            <person name="Cuomo C."/>
            <person name="Litvintseva A."/>
            <person name="Heitman J."/>
            <person name="Chen Y."/>
            <person name="Sun S."/>
            <person name="Springer D."/>
            <person name="Dromer F."/>
            <person name="Young S."/>
            <person name="Zeng Q."/>
            <person name="Chapman S."/>
            <person name="Gujja S."/>
            <person name="Saif S."/>
            <person name="Birren B."/>
        </authorList>
    </citation>
    <scope>NUCLEOTIDE SEQUENCE</scope>
    <source>
        <strain evidence="4">CBS 10118</strain>
    </source>
</reference>
<organism evidence="4">
    <name type="scientific">Kwoniella bestiolae CBS 10118</name>
    <dbReference type="NCBI Taxonomy" id="1296100"/>
    <lineage>
        <taxon>Eukaryota</taxon>
        <taxon>Fungi</taxon>
        <taxon>Dikarya</taxon>
        <taxon>Basidiomycota</taxon>
        <taxon>Agaricomycotina</taxon>
        <taxon>Tremellomycetes</taxon>
        <taxon>Tremellales</taxon>
        <taxon>Cryptococcaceae</taxon>
        <taxon>Kwoniella</taxon>
    </lineage>
</organism>
<dbReference type="STRING" id="1296100.A0A1B9FW64"/>
<dbReference type="InterPro" id="IPR024655">
    <property type="entry name" value="Asl1_glyco_hydro_catalytic"/>
</dbReference>
<feature type="compositionally biased region" description="Low complexity" evidence="1">
    <location>
        <begin position="155"/>
        <end position="181"/>
    </location>
</feature>